<evidence type="ECO:0000256" key="12">
    <source>
        <dbReference type="ARBA" id="ARBA00023316"/>
    </source>
</evidence>
<evidence type="ECO:0000256" key="5">
    <source>
        <dbReference type="ARBA" id="ARBA00022723"/>
    </source>
</evidence>
<dbReference type="AlphaFoldDB" id="A0A1B9I910"/>
<organism evidence="15">
    <name type="scientific">Kwoniella pini CBS 10737</name>
    <dbReference type="NCBI Taxonomy" id="1296096"/>
    <lineage>
        <taxon>Eukaryota</taxon>
        <taxon>Fungi</taxon>
        <taxon>Dikarya</taxon>
        <taxon>Basidiomycota</taxon>
        <taxon>Agaricomycotina</taxon>
        <taxon>Tremellomycetes</taxon>
        <taxon>Tremellales</taxon>
        <taxon>Cryptococcaceae</taxon>
        <taxon>Kwoniella</taxon>
    </lineage>
</organism>
<proteinExistence type="predicted"/>
<keyword evidence="11" id="KW-0449">Lipoprotein</keyword>
<dbReference type="InterPro" id="IPR011330">
    <property type="entry name" value="Glyco_hydro/deAcase_b/a-brl"/>
</dbReference>
<gene>
    <name evidence="15" type="ORF">I206_02617</name>
</gene>
<feature type="domain" description="NodB homology" evidence="14">
    <location>
        <begin position="39"/>
        <end position="234"/>
    </location>
</feature>
<dbReference type="STRING" id="1296096.A0A1B9I910"/>
<evidence type="ECO:0000313" key="15">
    <source>
        <dbReference type="EMBL" id="OCF51901.1"/>
    </source>
</evidence>
<evidence type="ECO:0000256" key="4">
    <source>
        <dbReference type="ARBA" id="ARBA00022622"/>
    </source>
</evidence>
<comment type="subcellular location">
    <subcellularLocation>
        <location evidence="2">Cell membrane</location>
        <topology evidence="2">Lipid-anchor</topology>
        <topology evidence="2">GPI-anchor</topology>
    </subcellularLocation>
</comment>
<evidence type="ECO:0000256" key="3">
    <source>
        <dbReference type="ARBA" id="ARBA00022475"/>
    </source>
</evidence>
<keyword evidence="5" id="KW-0479">Metal-binding</keyword>
<feature type="signal peptide" evidence="13">
    <location>
        <begin position="1"/>
        <end position="19"/>
    </location>
</feature>
<name>A0A1B9I910_9TREE</name>
<evidence type="ECO:0000256" key="7">
    <source>
        <dbReference type="ARBA" id="ARBA00022801"/>
    </source>
</evidence>
<keyword evidence="4" id="KW-0336">GPI-anchor</keyword>
<dbReference type="OrthoDB" id="2125469at2759"/>
<evidence type="ECO:0000256" key="1">
    <source>
        <dbReference type="ARBA" id="ARBA00001941"/>
    </source>
</evidence>
<evidence type="ECO:0000256" key="10">
    <source>
        <dbReference type="ARBA" id="ARBA00023277"/>
    </source>
</evidence>
<evidence type="ECO:0000256" key="2">
    <source>
        <dbReference type="ARBA" id="ARBA00004609"/>
    </source>
</evidence>
<keyword evidence="3" id="KW-1003">Cell membrane</keyword>
<feature type="chain" id="PRO_5008628475" evidence="13">
    <location>
        <begin position="20"/>
        <end position="263"/>
    </location>
</feature>
<dbReference type="GO" id="GO:0098552">
    <property type="term" value="C:side of membrane"/>
    <property type="evidence" value="ECO:0007669"/>
    <property type="project" value="UniProtKB-KW"/>
</dbReference>
<evidence type="ECO:0000256" key="9">
    <source>
        <dbReference type="ARBA" id="ARBA00023180"/>
    </source>
</evidence>
<evidence type="ECO:0000256" key="6">
    <source>
        <dbReference type="ARBA" id="ARBA00022729"/>
    </source>
</evidence>
<keyword evidence="8" id="KW-0472">Membrane</keyword>
<evidence type="ECO:0000256" key="11">
    <source>
        <dbReference type="ARBA" id="ARBA00023288"/>
    </source>
</evidence>
<dbReference type="Gene3D" id="3.20.20.370">
    <property type="entry name" value="Glycoside hydrolase/deacetylase"/>
    <property type="match status" value="1"/>
</dbReference>
<evidence type="ECO:0000256" key="13">
    <source>
        <dbReference type="SAM" id="SignalP"/>
    </source>
</evidence>
<sequence>MFSKSLAITLLTYLTAITASPVSTRQNGLQVINNCYQSGQVALTFDDGPYIYENDVVNSLNGGRGTFFLNGNNYVCIYDKVDEIRALSAQGHTLGSHTWSHPDLTKLSEDEINQGEFQPYFFLSISPQLTKVEQAFIRILGLKPLYFRPPYGSYNDLVLNVLAQRGYKKVFLWSDDTGDASGESPSYSEGVLESVANDYPKPHLVLDHSVIQTTSTEVLPNSVWKLQQAGYQLVAVDTCLGDDGEWPYEYVGEPGTPDGSWTC</sequence>
<keyword evidence="12" id="KW-0961">Cell wall biogenesis/degradation</keyword>
<dbReference type="GO" id="GO:0071555">
    <property type="term" value="P:cell wall organization"/>
    <property type="evidence" value="ECO:0007669"/>
    <property type="project" value="UniProtKB-KW"/>
</dbReference>
<dbReference type="PROSITE" id="PS51677">
    <property type="entry name" value="NODB"/>
    <property type="match status" value="1"/>
</dbReference>
<dbReference type="CDD" id="cd10951">
    <property type="entry name" value="CE4_ClCDA_like"/>
    <property type="match status" value="1"/>
</dbReference>
<keyword evidence="10" id="KW-0119">Carbohydrate metabolism</keyword>
<dbReference type="PANTHER" id="PTHR46471">
    <property type="entry name" value="CHITIN DEACETYLASE"/>
    <property type="match status" value="1"/>
</dbReference>
<dbReference type="GO" id="GO:0005886">
    <property type="term" value="C:plasma membrane"/>
    <property type="evidence" value="ECO:0007669"/>
    <property type="project" value="UniProtKB-SubCell"/>
</dbReference>
<reference evidence="15" key="1">
    <citation type="submission" date="2013-07" db="EMBL/GenBank/DDBJ databases">
        <title>The Genome Sequence of Cryptococcus pinus CBS10737.</title>
        <authorList>
            <consortium name="The Broad Institute Genome Sequencing Platform"/>
            <person name="Cuomo C."/>
            <person name="Litvintseva A."/>
            <person name="Chen Y."/>
            <person name="Heitman J."/>
            <person name="Sun S."/>
            <person name="Springer D."/>
            <person name="Dromer F."/>
            <person name="Young S.K."/>
            <person name="Zeng Q."/>
            <person name="Gargeya S."/>
            <person name="Fitzgerald M."/>
            <person name="Abouelleil A."/>
            <person name="Alvarado L."/>
            <person name="Berlin A.M."/>
            <person name="Chapman S.B."/>
            <person name="Dewar J."/>
            <person name="Goldberg J."/>
            <person name="Griggs A."/>
            <person name="Gujja S."/>
            <person name="Hansen M."/>
            <person name="Howarth C."/>
            <person name="Imamovic A."/>
            <person name="Larimer J."/>
            <person name="McCowan C."/>
            <person name="Murphy C."/>
            <person name="Pearson M."/>
            <person name="Priest M."/>
            <person name="Roberts A."/>
            <person name="Saif S."/>
            <person name="Shea T."/>
            <person name="Sykes S."/>
            <person name="Wortman J."/>
            <person name="Nusbaum C."/>
            <person name="Birren B."/>
        </authorList>
    </citation>
    <scope>NUCLEOTIDE SEQUENCE [LARGE SCALE GENOMIC DNA]</scope>
    <source>
        <strain evidence="15">CBS 10737</strain>
    </source>
</reference>
<dbReference type="SUPFAM" id="SSF88713">
    <property type="entry name" value="Glycoside hydrolase/deacetylase"/>
    <property type="match status" value="1"/>
</dbReference>
<accession>A0A1B9I910</accession>
<keyword evidence="7" id="KW-0378">Hydrolase</keyword>
<keyword evidence="6 13" id="KW-0732">Signal</keyword>
<dbReference type="GO" id="GO:0016810">
    <property type="term" value="F:hydrolase activity, acting on carbon-nitrogen (but not peptide) bonds"/>
    <property type="evidence" value="ECO:0007669"/>
    <property type="project" value="InterPro"/>
</dbReference>
<reference evidence="15" key="2">
    <citation type="submission" date="2016-07" db="EMBL/GenBank/DDBJ databases">
        <title>Evolution of pathogenesis and genome organization in the Tremellales.</title>
        <authorList>
            <person name="Cuomo C."/>
            <person name="Litvintseva A."/>
            <person name="Heitman J."/>
            <person name="Chen Y."/>
            <person name="Sun S."/>
            <person name="Springer D."/>
            <person name="Dromer F."/>
            <person name="Young S."/>
            <person name="Zeng Q."/>
            <person name="Chapman S."/>
            <person name="Gujja S."/>
            <person name="Saif S."/>
            <person name="Birren B."/>
        </authorList>
    </citation>
    <scope>NUCLEOTIDE SEQUENCE</scope>
    <source>
        <strain evidence="15">CBS 10737</strain>
    </source>
</reference>
<keyword evidence="9" id="KW-0325">Glycoprotein</keyword>
<dbReference type="GO" id="GO:0046872">
    <property type="term" value="F:metal ion binding"/>
    <property type="evidence" value="ECO:0007669"/>
    <property type="project" value="UniProtKB-KW"/>
</dbReference>
<dbReference type="InterPro" id="IPR002509">
    <property type="entry name" value="NODB_dom"/>
</dbReference>
<dbReference type="GO" id="GO:0005975">
    <property type="term" value="P:carbohydrate metabolic process"/>
    <property type="evidence" value="ECO:0007669"/>
    <property type="project" value="InterPro"/>
</dbReference>
<comment type="cofactor">
    <cofactor evidence="1">
        <name>Co(2+)</name>
        <dbReference type="ChEBI" id="CHEBI:48828"/>
    </cofactor>
</comment>
<protein>
    <submittedName>
        <fullName evidence="15">Deacetylase</fullName>
    </submittedName>
</protein>
<dbReference type="PANTHER" id="PTHR46471:SF2">
    <property type="entry name" value="CHITIN DEACETYLASE-RELATED"/>
    <property type="match status" value="1"/>
</dbReference>
<dbReference type="Pfam" id="PF01522">
    <property type="entry name" value="Polysacc_deac_1"/>
    <property type="match status" value="2"/>
</dbReference>
<evidence type="ECO:0000259" key="14">
    <source>
        <dbReference type="PROSITE" id="PS51677"/>
    </source>
</evidence>
<evidence type="ECO:0000256" key="8">
    <source>
        <dbReference type="ARBA" id="ARBA00023136"/>
    </source>
</evidence>
<dbReference type="EMBL" id="KV700115">
    <property type="protein sequence ID" value="OCF51901.1"/>
    <property type="molecule type" value="Genomic_DNA"/>
</dbReference>